<evidence type="ECO:0000256" key="4">
    <source>
        <dbReference type="ARBA" id="ARBA00023002"/>
    </source>
</evidence>
<dbReference type="PANTHER" id="PTHR43899:SF10">
    <property type="entry name" value="20BETA-HYDROXYSTEROID DEHYDROGENASE TYPE 2"/>
    <property type="match status" value="1"/>
</dbReference>
<keyword evidence="4" id="KW-0560">Oxidoreductase</keyword>
<reference evidence="8" key="1">
    <citation type="submission" date="2025-08" db="UniProtKB">
        <authorList>
            <consortium name="RefSeq"/>
        </authorList>
    </citation>
    <scope>IDENTIFICATION</scope>
    <source>
        <tissue evidence="8">Spleen</tissue>
    </source>
</reference>
<dbReference type="Pfam" id="PF00106">
    <property type="entry name" value="adh_short"/>
    <property type="match status" value="1"/>
</dbReference>
<dbReference type="PRINTS" id="PR00080">
    <property type="entry name" value="SDRFAMILY"/>
</dbReference>
<keyword evidence="7" id="KW-1185">Reference proteome</keyword>
<dbReference type="PROSITE" id="PS00061">
    <property type="entry name" value="ADH_SHORT"/>
    <property type="match status" value="1"/>
</dbReference>
<evidence type="ECO:0000256" key="5">
    <source>
        <dbReference type="ARBA" id="ARBA00024072"/>
    </source>
</evidence>
<evidence type="ECO:0000256" key="6">
    <source>
        <dbReference type="ARBA" id="ARBA00038261"/>
    </source>
</evidence>
<dbReference type="GeneID" id="110204030"/>
<dbReference type="AlphaFoldDB" id="A0A6P5JW95"/>
<dbReference type="RefSeq" id="XP_020836056.1">
    <property type="nucleotide sequence ID" value="XM_020980397.1"/>
</dbReference>
<dbReference type="FunFam" id="3.40.50.720:FF:000137">
    <property type="entry name" value="Hydroxysteroid (17-beta) dehydrogenase 3"/>
    <property type="match status" value="1"/>
</dbReference>
<dbReference type="InterPro" id="IPR002347">
    <property type="entry name" value="SDR_fam"/>
</dbReference>
<evidence type="ECO:0000256" key="1">
    <source>
        <dbReference type="ARBA" id="ARBA00004240"/>
    </source>
</evidence>
<dbReference type="PANTHER" id="PTHR43899">
    <property type="entry name" value="RH59310P"/>
    <property type="match status" value="1"/>
</dbReference>
<gene>
    <name evidence="8" type="primary">LOC110204030</name>
</gene>
<name>A0A6P5JW95_PHACI</name>
<accession>A0A6P5JW95</accession>
<protein>
    <recommendedName>
        <fullName evidence="5">17beta-estradiol 17-dehydrogenase</fullName>
        <ecNumber evidence="5">1.1.1.62</ecNumber>
    </recommendedName>
</protein>
<organism evidence="7 8">
    <name type="scientific">Phascolarctos cinereus</name>
    <name type="common">Koala</name>
    <dbReference type="NCBI Taxonomy" id="38626"/>
    <lineage>
        <taxon>Eukaryota</taxon>
        <taxon>Metazoa</taxon>
        <taxon>Chordata</taxon>
        <taxon>Craniata</taxon>
        <taxon>Vertebrata</taxon>
        <taxon>Euteleostomi</taxon>
        <taxon>Mammalia</taxon>
        <taxon>Metatheria</taxon>
        <taxon>Diprotodontia</taxon>
        <taxon>Phascolarctidae</taxon>
        <taxon>Phascolarctos</taxon>
    </lineage>
</organism>
<keyword evidence="3" id="KW-0443">Lipid metabolism</keyword>
<proteinExistence type="inferred from homology"/>
<dbReference type="GO" id="GO:0006694">
    <property type="term" value="P:steroid biosynthetic process"/>
    <property type="evidence" value="ECO:0007669"/>
    <property type="project" value="UniProtKB-KW"/>
</dbReference>
<evidence type="ECO:0000256" key="3">
    <source>
        <dbReference type="ARBA" id="ARBA00022955"/>
    </source>
</evidence>
<keyword evidence="3" id="KW-0752">Steroid biosynthesis</keyword>
<dbReference type="InParanoid" id="A0A6P5JW95"/>
<dbReference type="InterPro" id="IPR036291">
    <property type="entry name" value="NAD(P)-bd_dom_sf"/>
</dbReference>
<evidence type="ECO:0000256" key="2">
    <source>
        <dbReference type="ARBA" id="ARBA00022857"/>
    </source>
</evidence>
<dbReference type="CDD" id="cd05356">
    <property type="entry name" value="17beta-HSD1_like_SDR_c"/>
    <property type="match status" value="1"/>
</dbReference>
<evidence type="ECO:0000313" key="7">
    <source>
        <dbReference type="Proteomes" id="UP000515140"/>
    </source>
</evidence>
<dbReference type="GO" id="GO:0005783">
    <property type="term" value="C:endoplasmic reticulum"/>
    <property type="evidence" value="ECO:0007669"/>
    <property type="project" value="UniProtKB-SubCell"/>
</dbReference>
<dbReference type="PRINTS" id="PR00081">
    <property type="entry name" value="GDHRDH"/>
</dbReference>
<dbReference type="KEGG" id="pcw:110204030"/>
<comment type="similarity">
    <text evidence="6">Belongs to the short-chain dehydrogenases/reductases (SDR) family. 17-beta-HSD 3 subfamily.</text>
</comment>
<sequence>MGLAAAHSIRLAGSDLCALAEHLDIAASFCLLPDIQSPAEPDPSPWDLGDPVAFHPLDSVELSLPLTKAVLKNLQVVLSRMGSWMELGGSAFQMLGTVAAAWWLLRVAWWLGHALLVYGLPQVGLGLGISLRKQGAWAVVTGATSGIGRSYAHELARRGLNVVLVSRDLSKLRREAEDIERLHGKETRVIQVDFSGGLEIYETVERGLEGLDIGILVNNVGVAPKIIPQKLMDVKNAGKSFTDMMNCNMLSMVQMTRIILPQMVARGRGVIINISSMAGRQPSPFLALYGATKAFMNSFSRAVALEYRSSGVIIQTLTPLVVSSNMSQMPPTKFLVKSSDDFVREALDTVGVSNFTWGCFLHSVHGLAYQRGGPQFTKVVVRLIQLSLGSPQMLGFSWKCSTHCWKLEGQETEGEAHVSIA</sequence>
<dbReference type="SUPFAM" id="SSF51735">
    <property type="entry name" value="NAD(P)-binding Rossmann-fold domains"/>
    <property type="match status" value="1"/>
</dbReference>
<dbReference type="InterPro" id="IPR051019">
    <property type="entry name" value="VLCFA-Steroid_DH"/>
</dbReference>
<dbReference type="Gene3D" id="3.40.50.720">
    <property type="entry name" value="NAD(P)-binding Rossmann-like Domain"/>
    <property type="match status" value="1"/>
</dbReference>
<dbReference type="Proteomes" id="UP000515140">
    <property type="component" value="Unplaced"/>
</dbReference>
<dbReference type="EC" id="1.1.1.62" evidence="5"/>
<keyword evidence="2" id="KW-0521">NADP</keyword>
<comment type="subcellular location">
    <subcellularLocation>
        <location evidence="1">Endoplasmic reticulum</location>
    </subcellularLocation>
</comment>
<evidence type="ECO:0000313" key="8">
    <source>
        <dbReference type="RefSeq" id="XP_020836056.1"/>
    </source>
</evidence>
<keyword evidence="3" id="KW-0444">Lipid biosynthesis</keyword>
<dbReference type="GO" id="GO:0004303">
    <property type="term" value="F:estradiol 17-beta-dehydrogenase [NAD(P)+] activity"/>
    <property type="evidence" value="ECO:0007669"/>
    <property type="project" value="UniProtKB-EC"/>
</dbReference>
<dbReference type="InterPro" id="IPR020904">
    <property type="entry name" value="Sc_DH/Rdtase_CS"/>
</dbReference>